<feature type="region of interest" description="Disordered" evidence="2">
    <location>
        <begin position="124"/>
        <end position="146"/>
    </location>
</feature>
<dbReference type="InterPro" id="IPR054465">
    <property type="entry name" value="Integrase_p58-like_C"/>
</dbReference>
<reference evidence="4" key="2">
    <citation type="submission" date="2025-09" db="UniProtKB">
        <authorList>
            <consortium name="Ensembl"/>
        </authorList>
    </citation>
    <scope>IDENTIFICATION</scope>
</reference>
<dbReference type="Proteomes" id="UP000694546">
    <property type="component" value="Chromosome 9"/>
</dbReference>
<evidence type="ECO:0000256" key="2">
    <source>
        <dbReference type="SAM" id="MobiDB-lite"/>
    </source>
</evidence>
<dbReference type="InterPro" id="IPR041588">
    <property type="entry name" value="Integrase_H2C2"/>
</dbReference>
<sequence length="582" mass="65767">MMEVGHVVRVIGAPSPPHGPGEAYRIPVWIQRGTHQALLDSVVRCIHGDVHEYPLVPIEIRCGGKKHSVKAAVCSSLTHPLILGLDWAGFPQAVRGTMGMRARPVGTCKSFAVFCAEAGEADAAQGSGEAGDPQPEVPAPRFPPRRWEDFPLEQSRDATLSSAYDQVIVIDGSKVRPDATLTYPHFIVVRDRLYRVSRDTQSEEVVTQLLVPRSRREMVFQAAHYNPMAGHLGYDKTLNRIMARFYWPGIRAEVRRWCASCPECQLVNPPAAPRAPLRPLPLVEAPFDRVGMDIIRPLERSAHGYRFVLVLIDYATRYPEAIPLRNISAKSVVQAWFQVISRVGIPKEILTDQGTNFMSRTIRELYGLLRVKAIRTSVYHPATDGLCERFNRTLKSMIRKFVHEDARNWHQWLDPLLFAVREVPQASTGFSPFELLYGRKPRGVLDLIKENWEEGSSDSKNEIQYVMDLRAKLHSLGVLSREYCHTEPRRVRDACTTRLRDLYPGEKVLVLLPTSSNKLLAKWQGPFVVTRRVGDVDYEVARSDRGENKQVYHINPLKSWNDAVPVAFASTLPERRARAGRP</sequence>
<dbReference type="InterPro" id="IPR001584">
    <property type="entry name" value="Integrase_cat-core"/>
</dbReference>
<dbReference type="GO" id="GO:0015074">
    <property type="term" value="P:DNA integration"/>
    <property type="evidence" value="ECO:0007669"/>
    <property type="project" value="InterPro"/>
</dbReference>
<dbReference type="GeneTree" id="ENSGT01050000244855"/>
<dbReference type="PANTHER" id="PTHR37984">
    <property type="entry name" value="PROTEIN CBG26694"/>
    <property type="match status" value="1"/>
</dbReference>
<dbReference type="InterPro" id="IPR050951">
    <property type="entry name" value="Retrovirus_Pol_polyprotein"/>
</dbReference>
<reference evidence="4" key="1">
    <citation type="submission" date="2025-08" db="UniProtKB">
        <authorList>
            <consortium name="Ensembl"/>
        </authorList>
    </citation>
    <scope>IDENTIFICATION</scope>
</reference>
<dbReference type="Pfam" id="PF22938">
    <property type="entry name" value="Integrase_p58_C"/>
    <property type="match status" value="1"/>
</dbReference>
<dbReference type="AlphaFoldDB" id="A0A8C5FKV7"/>
<dbReference type="Gene3D" id="3.30.420.10">
    <property type="entry name" value="Ribonuclease H-like superfamily/Ribonuclease H"/>
    <property type="match status" value="1"/>
</dbReference>
<evidence type="ECO:0000259" key="3">
    <source>
        <dbReference type="PROSITE" id="PS50994"/>
    </source>
</evidence>
<dbReference type="FunFam" id="1.10.340.70:FF:000001">
    <property type="entry name" value="Retrovirus-related Pol polyprotein from transposon gypsy-like Protein"/>
    <property type="match status" value="1"/>
</dbReference>
<dbReference type="InterPro" id="IPR012337">
    <property type="entry name" value="RNaseH-like_sf"/>
</dbReference>
<dbReference type="SUPFAM" id="SSF53098">
    <property type="entry name" value="Ribonuclease H-like"/>
    <property type="match status" value="1"/>
</dbReference>
<organism evidence="4 5">
    <name type="scientific">Gadus morhua</name>
    <name type="common">Atlantic cod</name>
    <dbReference type="NCBI Taxonomy" id="8049"/>
    <lineage>
        <taxon>Eukaryota</taxon>
        <taxon>Metazoa</taxon>
        <taxon>Chordata</taxon>
        <taxon>Craniata</taxon>
        <taxon>Vertebrata</taxon>
        <taxon>Euteleostomi</taxon>
        <taxon>Actinopterygii</taxon>
        <taxon>Neopterygii</taxon>
        <taxon>Teleostei</taxon>
        <taxon>Neoteleostei</taxon>
        <taxon>Acanthomorphata</taxon>
        <taxon>Zeiogadaria</taxon>
        <taxon>Gadariae</taxon>
        <taxon>Gadiformes</taxon>
        <taxon>Gadoidei</taxon>
        <taxon>Gadidae</taxon>
        <taxon>Gadus</taxon>
    </lineage>
</organism>
<proteinExistence type="predicted"/>
<dbReference type="OMA" id="SAHGYRF"/>
<feature type="domain" description="Integrase catalytic" evidence="3">
    <location>
        <begin position="282"/>
        <end position="440"/>
    </location>
</feature>
<dbReference type="Pfam" id="PF00665">
    <property type="entry name" value="rve"/>
    <property type="match status" value="1"/>
</dbReference>
<dbReference type="InterPro" id="IPR036397">
    <property type="entry name" value="RNaseH_sf"/>
</dbReference>
<dbReference type="PROSITE" id="PS50994">
    <property type="entry name" value="INTEGRASE"/>
    <property type="match status" value="1"/>
</dbReference>
<dbReference type="FunFam" id="3.30.420.10:FF:000032">
    <property type="entry name" value="Retrovirus-related Pol polyprotein from transposon 297-like Protein"/>
    <property type="match status" value="1"/>
</dbReference>
<evidence type="ECO:0000313" key="5">
    <source>
        <dbReference type="Proteomes" id="UP000694546"/>
    </source>
</evidence>
<accession>A0A8C5FKV7</accession>
<dbReference type="Pfam" id="PF17921">
    <property type="entry name" value="Integrase_H2C2"/>
    <property type="match status" value="1"/>
</dbReference>
<name>A0A8C5FKV7_GADMO</name>
<dbReference type="Gene3D" id="1.10.340.70">
    <property type="match status" value="1"/>
</dbReference>
<dbReference type="GO" id="GO:0003676">
    <property type="term" value="F:nucleic acid binding"/>
    <property type="evidence" value="ECO:0007669"/>
    <property type="project" value="InterPro"/>
</dbReference>
<evidence type="ECO:0000313" key="4">
    <source>
        <dbReference type="Ensembl" id="ENSGMOP00000044036.1"/>
    </source>
</evidence>
<dbReference type="PANTHER" id="PTHR37984:SF15">
    <property type="entry name" value="INTEGRASE CATALYTIC DOMAIN-CONTAINING PROTEIN"/>
    <property type="match status" value="1"/>
</dbReference>
<evidence type="ECO:0000256" key="1">
    <source>
        <dbReference type="ARBA" id="ARBA00039658"/>
    </source>
</evidence>
<protein>
    <recommendedName>
        <fullName evidence="1">Gypsy retrotransposon integrase-like protein 1</fullName>
    </recommendedName>
</protein>
<keyword evidence="5" id="KW-1185">Reference proteome</keyword>
<dbReference type="Ensembl" id="ENSGMOT00000051017.1">
    <property type="protein sequence ID" value="ENSGMOP00000044036.1"/>
    <property type="gene ID" value="ENSGMOG00000023787.1"/>
</dbReference>